<sequence length="164" mass="18109">MTDRTPLTDDHRTIAKLIKGVRIAMLTTAEANGRLVSRPMTTQDVEFDGDIWFIAERDSELATQIAAGNTEVNVAYAGSSSWVSVSGKARLVDDRTKLREEWNRFTEAFFEGGPENPNNVLLLVEGDTAEFWDSPGGKVTQLANLAKSLVKKEPVDGENRIVEL</sequence>
<proteinExistence type="predicted"/>
<reference evidence="2 3" key="1">
    <citation type="submission" date="2024-04" db="EMBL/GenBank/DDBJ databases">
        <title>Isolation of an actinomycete strain from pig manure.</title>
        <authorList>
            <person name="Gong T."/>
            <person name="Yu Z."/>
            <person name="An M."/>
            <person name="Wei C."/>
            <person name="Yang W."/>
            <person name="Liu L."/>
        </authorList>
    </citation>
    <scope>NUCLEOTIDE SEQUENCE [LARGE SCALE GENOMIC DNA]</scope>
    <source>
        <strain evidence="2 3">ZF39</strain>
    </source>
</reference>
<dbReference type="Pfam" id="PF16242">
    <property type="entry name" value="Pyrid_ox_like"/>
    <property type="match status" value="1"/>
</dbReference>
<keyword evidence="3" id="KW-1185">Reference proteome</keyword>
<dbReference type="Proteomes" id="UP001442841">
    <property type="component" value="Chromosome"/>
</dbReference>
<dbReference type="Gene3D" id="2.30.110.10">
    <property type="entry name" value="Electron Transport, Fmn-binding Protein, Chain A"/>
    <property type="match status" value="1"/>
</dbReference>
<dbReference type="InterPro" id="IPR012349">
    <property type="entry name" value="Split_barrel_FMN-bd"/>
</dbReference>
<dbReference type="InterPro" id="IPR038725">
    <property type="entry name" value="YdaG_split_barrel_FMN-bd"/>
</dbReference>
<evidence type="ECO:0000313" key="2">
    <source>
        <dbReference type="EMBL" id="XAN07851.1"/>
    </source>
</evidence>
<name>A0ABZ3FTE9_9ACTN</name>
<dbReference type="EMBL" id="CP154795">
    <property type="protein sequence ID" value="XAN07851.1"/>
    <property type="molecule type" value="Genomic_DNA"/>
</dbReference>
<dbReference type="PANTHER" id="PTHR34818:SF1">
    <property type="entry name" value="PROTEIN BLI-3"/>
    <property type="match status" value="1"/>
</dbReference>
<evidence type="ECO:0000313" key="3">
    <source>
        <dbReference type="Proteomes" id="UP001442841"/>
    </source>
</evidence>
<dbReference type="InterPro" id="IPR052917">
    <property type="entry name" value="Stress-Dev_Protein"/>
</dbReference>
<accession>A0ABZ3FTE9</accession>
<evidence type="ECO:0000259" key="1">
    <source>
        <dbReference type="Pfam" id="PF16242"/>
    </source>
</evidence>
<dbReference type="SUPFAM" id="SSF50475">
    <property type="entry name" value="FMN-binding split barrel"/>
    <property type="match status" value="1"/>
</dbReference>
<dbReference type="PANTHER" id="PTHR34818">
    <property type="entry name" value="PROTEIN BLI-3"/>
    <property type="match status" value="1"/>
</dbReference>
<gene>
    <name evidence="2" type="ORF">AADG42_11225</name>
</gene>
<feature type="domain" description="General stress protein FMN-binding split barrel" evidence="1">
    <location>
        <begin position="9"/>
        <end position="156"/>
    </location>
</feature>
<organism evidence="2 3">
    <name type="scientific">Ammonicoccus fulvus</name>
    <dbReference type="NCBI Taxonomy" id="3138240"/>
    <lineage>
        <taxon>Bacteria</taxon>
        <taxon>Bacillati</taxon>
        <taxon>Actinomycetota</taxon>
        <taxon>Actinomycetes</taxon>
        <taxon>Propionibacteriales</taxon>
        <taxon>Propionibacteriaceae</taxon>
        <taxon>Ammonicoccus</taxon>
    </lineage>
</organism>
<protein>
    <submittedName>
        <fullName evidence="2">Pyridoxamine 5'-phosphate oxidase family protein</fullName>
    </submittedName>
</protein>
<dbReference type="RefSeq" id="WP_425309309.1">
    <property type="nucleotide sequence ID" value="NZ_CP154795.1"/>
</dbReference>